<dbReference type="GO" id="GO:0005524">
    <property type="term" value="F:ATP binding"/>
    <property type="evidence" value="ECO:0007669"/>
    <property type="project" value="UniProtKB-KW"/>
</dbReference>
<dbReference type="GO" id="GO:0005829">
    <property type="term" value="C:cytosol"/>
    <property type="evidence" value="ECO:0007669"/>
    <property type="project" value="TreeGrafter"/>
</dbReference>
<dbReference type="PANTHER" id="PTHR11361:SF152">
    <property type="entry name" value="DNA MISMATCH REPAIR PROTEIN"/>
    <property type="match status" value="1"/>
</dbReference>
<dbReference type="Gene3D" id="3.40.50.300">
    <property type="entry name" value="P-loop containing nucleotide triphosphate hydrolases"/>
    <property type="match status" value="1"/>
</dbReference>
<organism evidence="6 7">
    <name type="scientific">Candidatus Blautia gallistercoris</name>
    <dbReference type="NCBI Taxonomy" id="2838490"/>
    <lineage>
        <taxon>Bacteria</taxon>
        <taxon>Bacillati</taxon>
        <taxon>Bacillota</taxon>
        <taxon>Clostridia</taxon>
        <taxon>Lachnospirales</taxon>
        <taxon>Lachnospiraceae</taxon>
        <taxon>Blautia</taxon>
    </lineage>
</organism>
<accession>A0A9D1WGA2</accession>
<keyword evidence="1" id="KW-0547">Nucleotide-binding</keyword>
<evidence type="ECO:0000256" key="3">
    <source>
        <dbReference type="ARBA" id="ARBA00023125"/>
    </source>
</evidence>
<dbReference type="InterPro" id="IPR045076">
    <property type="entry name" value="MutS"/>
</dbReference>
<dbReference type="GO" id="GO:0006298">
    <property type="term" value="P:mismatch repair"/>
    <property type="evidence" value="ECO:0007669"/>
    <property type="project" value="InterPro"/>
</dbReference>
<sequence length="572" mass="65389">MEEYLKYAGILVLILAAAVVILIYNNRKRRKLFLSRMRRQWGKVSERAYTLEEIDNISHYASRLKEDAPFFVDDITWNDLNMDRVFVGINQTVSSPGEDYLYYLLRTPRLSEEELEKQERRISFFAEHPREREEMQMLLSEVGKGRYGSVSDAIFVLEDAPVLRRTFHIVSALAVLAVFVYMLFQPVPGIFLFILLCTVNAGTYFGGSDRKVAGVYLYCFENLLRMLAAAKKMEKITWEEVQEQTESIRGARLQFGKFQRGSFWVTGRNDSSGNPIYLLMDYLRMIAHVDLIKYNAMLREVVSHREAVITLLNQMGMLDAAIAIASWRQTLPYYCHPKFQHGSCAVLKQPGQVSFRVQDMYHPLISDPVANSITAKRGVLVTGSNASGKSTFIKNVAINAILAQSVNTCLASSYEAPMFRILTSMALRDDLYKGESYFIVEIKSLKRILDQAEEGMPVLCIVDEVLRGTNTIERIAASSRILKQLAAPNVICFAATHDIELSYILEKYYDNYHFEEEIRQQDILFSYLLQKGRASTRNAISLLQLLGYPQEIVDDAREAAEVFEENGVWENL</sequence>
<protein>
    <submittedName>
        <fullName evidence="6">DNA mismatch repair protein MutS</fullName>
    </submittedName>
</protein>
<dbReference type="InterPro" id="IPR036187">
    <property type="entry name" value="DNA_mismatch_repair_MutS_sf"/>
</dbReference>
<dbReference type="SMART" id="SM00534">
    <property type="entry name" value="MUTSac"/>
    <property type="match status" value="1"/>
</dbReference>
<evidence type="ECO:0000259" key="5">
    <source>
        <dbReference type="SMART" id="SM00534"/>
    </source>
</evidence>
<dbReference type="PANTHER" id="PTHR11361">
    <property type="entry name" value="DNA MISMATCH REPAIR PROTEIN MUTS FAMILY MEMBER"/>
    <property type="match status" value="1"/>
</dbReference>
<keyword evidence="3" id="KW-0238">DNA-binding</keyword>
<dbReference type="Proteomes" id="UP000886817">
    <property type="component" value="Unassembled WGS sequence"/>
</dbReference>
<dbReference type="Pfam" id="PF00488">
    <property type="entry name" value="MutS_V"/>
    <property type="match status" value="1"/>
</dbReference>
<dbReference type="InterPro" id="IPR027417">
    <property type="entry name" value="P-loop_NTPase"/>
</dbReference>
<comment type="caution">
    <text evidence="6">The sequence shown here is derived from an EMBL/GenBank/DDBJ whole genome shotgun (WGS) entry which is preliminary data.</text>
</comment>
<reference evidence="6" key="1">
    <citation type="journal article" date="2021" name="PeerJ">
        <title>Extensive microbial diversity within the chicken gut microbiome revealed by metagenomics and culture.</title>
        <authorList>
            <person name="Gilroy R."/>
            <person name="Ravi A."/>
            <person name="Getino M."/>
            <person name="Pursley I."/>
            <person name="Horton D.L."/>
            <person name="Alikhan N.F."/>
            <person name="Baker D."/>
            <person name="Gharbi K."/>
            <person name="Hall N."/>
            <person name="Watson M."/>
            <person name="Adriaenssens E.M."/>
            <person name="Foster-Nyarko E."/>
            <person name="Jarju S."/>
            <person name="Secka A."/>
            <person name="Antonio M."/>
            <person name="Oren A."/>
            <person name="Chaudhuri R.R."/>
            <person name="La Ragione R."/>
            <person name="Hildebrand F."/>
            <person name="Pallen M.J."/>
        </authorList>
    </citation>
    <scope>NUCLEOTIDE SEQUENCE</scope>
    <source>
        <strain evidence="6">ChiSjej1B19-8411</strain>
    </source>
</reference>
<name>A0A9D1WGA2_9FIRM</name>
<keyword evidence="4" id="KW-0472">Membrane</keyword>
<evidence type="ECO:0000313" key="7">
    <source>
        <dbReference type="Proteomes" id="UP000886817"/>
    </source>
</evidence>
<dbReference type="SUPFAM" id="SSF48334">
    <property type="entry name" value="DNA repair protein MutS, domain III"/>
    <property type="match status" value="1"/>
</dbReference>
<evidence type="ECO:0000256" key="1">
    <source>
        <dbReference type="ARBA" id="ARBA00022741"/>
    </source>
</evidence>
<dbReference type="InterPro" id="IPR000432">
    <property type="entry name" value="DNA_mismatch_repair_MutS_C"/>
</dbReference>
<keyword evidence="4" id="KW-1133">Transmembrane helix</keyword>
<dbReference type="SUPFAM" id="SSF52540">
    <property type="entry name" value="P-loop containing nucleoside triphosphate hydrolases"/>
    <property type="match status" value="1"/>
</dbReference>
<proteinExistence type="predicted"/>
<evidence type="ECO:0000313" key="6">
    <source>
        <dbReference type="EMBL" id="HIX58363.1"/>
    </source>
</evidence>
<reference evidence="6" key="2">
    <citation type="submission" date="2021-04" db="EMBL/GenBank/DDBJ databases">
        <authorList>
            <person name="Gilroy R."/>
        </authorList>
    </citation>
    <scope>NUCLEOTIDE SEQUENCE</scope>
    <source>
        <strain evidence="6">ChiSjej1B19-8411</strain>
    </source>
</reference>
<evidence type="ECO:0000256" key="4">
    <source>
        <dbReference type="SAM" id="Phobius"/>
    </source>
</evidence>
<dbReference type="EMBL" id="DXEX01000037">
    <property type="protein sequence ID" value="HIX58363.1"/>
    <property type="molecule type" value="Genomic_DNA"/>
</dbReference>
<gene>
    <name evidence="6" type="ORF">IAA45_01410</name>
</gene>
<keyword evidence="2" id="KW-0067">ATP-binding</keyword>
<feature type="transmembrane region" description="Helical" evidence="4">
    <location>
        <begin position="6"/>
        <end position="24"/>
    </location>
</feature>
<feature type="transmembrane region" description="Helical" evidence="4">
    <location>
        <begin position="166"/>
        <end position="184"/>
    </location>
</feature>
<evidence type="ECO:0000256" key="2">
    <source>
        <dbReference type="ARBA" id="ARBA00022840"/>
    </source>
</evidence>
<dbReference type="GO" id="GO:0030983">
    <property type="term" value="F:mismatched DNA binding"/>
    <property type="evidence" value="ECO:0007669"/>
    <property type="project" value="InterPro"/>
</dbReference>
<keyword evidence="4" id="KW-0812">Transmembrane</keyword>
<dbReference type="AlphaFoldDB" id="A0A9D1WGA2"/>
<dbReference type="GO" id="GO:0140664">
    <property type="term" value="F:ATP-dependent DNA damage sensor activity"/>
    <property type="evidence" value="ECO:0007669"/>
    <property type="project" value="InterPro"/>
</dbReference>
<feature type="domain" description="DNA mismatch repair proteins mutS family" evidence="5">
    <location>
        <begin position="376"/>
        <end position="561"/>
    </location>
</feature>